<dbReference type="PANTHER" id="PTHR14359">
    <property type="entry name" value="HOMO-OLIGOMERIC FLAVIN CONTAINING CYS DECARBOXYLASE FAMILY"/>
    <property type="match status" value="1"/>
</dbReference>
<accession>A0A1T4MX80</accession>
<dbReference type="PANTHER" id="PTHR14359:SF6">
    <property type="entry name" value="PHOSPHOPANTOTHENOYLCYSTEINE DECARBOXYLASE"/>
    <property type="match status" value="1"/>
</dbReference>
<proteinExistence type="predicted"/>
<dbReference type="GO" id="GO:0071513">
    <property type="term" value="C:phosphopantothenoylcysteine decarboxylase complex"/>
    <property type="evidence" value="ECO:0007669"/>
    <property type="project" value="TreeGrafter"/>
</dbReference>
<evidence type="ECO:0000313" key="2">
    <source>
        <dbReference type="EMBL" id="SJZ71387.1"/>
    </source>
</evidence>
<dbReference type="SUPFAM" id="SSF52507">
    <property type="entry name" value="Homo-oligomeric flavin-containing Cys decarboxylases, HFCD"/>
    <property type="match status" value="1"/>
</dbReference>
<dbReference type="OrthoDB" id="9802554at2"/>
<dbReference type="EMBL" id="FUXI01000012">
    <property type="protein sequence ID" value="SJZ71387.1"/>
    <property type="molecule type" value="Genomic_DNA"/>
</dbReference>
<feature type="domain" description="Flavoprotein" evidence="1">
    <location>
        <begin position="3"/>
        <end position="181"/>
    </location>
</feature>
<protein>
    <submittedName>
        <fullName evidence="2">Phosphopantothenoylcysteine decarboxylase</fullName>
    </submittedName>
</protein>
<dbReference type="GO" id="GO:0004633">
    <property type="term" value="F:phosphopantothenoylcysteine decarboxylase activity"/>
    <property type="evidence" value="ECO:0007669"/>
    <property type="project" value="TreeGrafter"/>
</dbReference>
<dbReference type="Pfam" id="PF02441">
    <property type="entry name" value="Flavoprotein"/>
    <property type="match status" value="1"/>
</dbReference>
<dbReference type="AlphaFoldDB" id="A0A1T4MX80"/>
<dbReference type="GO" id="GO:0010181">
    <property type="term" value="F:FMN binding"/>
    <property type="evidence" value="ECO:0007669"/>
    <property type="project" value="TreeGrafter"/>
</dbReference>
<dbReference type="Gene3D" id="3.40.50.1950">
    <property type="entry name" value="Flavin prenyltransferase-like"/>
    <property type="match status" value="1"/>
</dbReference>
<keyword evidence="3" id="KW-1185">Reference proteome</keyword>
<dbReference type="RefSeq" id="WP_078807164.1">
    <property type="nucleotide sequence ID" value="NZ_FUXI01000012.1"/>
</dbReference>
<dbReference type="InterPro" id="IPR036551">
    <property type="entry name" value="Flavin_trans-like"/>
</dbReference>
<dbReference type="GO" id="GO:0015937">
    <property type="term" value="P:coenzyme A biosynthetic process"/>
    <property type="evidence" value="ECO:0007669"/>
    <property type="project" value="TreeGrafter"/>
</dbReference>
<evidence type="ECO:0000313" key="3">
    <source>
        <dbReference type="Proteomes" id="UP000190328"/>
    </source>
</evidence>
<reference evidence="3" key="1">
    <citation type="submission" date="2017-02" db="EMBL/GenBank/DDBJ databases">
        <authorList>
            <person name="Varghese N."/>
            <person name="Submissions S."/>
        </authorList>
    </citation>
    <scope>NUCLEOTIDE SEQUENCE [LARGE SCALE GENOMIC DNA]</scope>
    <source>
        <strain evidence="3">ATCC BAA-1030</strain>
    </source>
</reference>
<sequence length="184" mass="20631">MKKMITLGISASSAVWKMCDLIERFRKNEQFEIDVHVIMTENATKFISPLMFQTLTQNEVSVNVAQEHEPEKINHIFLAQSSDVFLIAPATSNTIGKIAHGMADNMLTSVAQAVPKGTPKLFAPAMNDVMYHQEIVQENIDKLKKRGYKEIKPREDRLSSGKIAIGALAEVEAIEKEVLDFLLM</sequence>
<dbReference type="STRING" id="263852.SAMN02745116_01228"/>
<evidence type="ECO:0000259" key="1">
    <source>
        <dbReference type="Pfam" id="PF02441"/>
    </source>
</evidence>
<name>A0A1T4MX80_9ENTE</name>
<organism evidence="2 3">
    <name type="scientific">Pilibacter termitis</name>
    <dbReference type="NCBI Taxonomy" id="263852"/>
    <lineage>
        <taxon>Bacteria</taxon>
        <taxon>Bacillati</taxon>
        <taxon>Bacillota</taxon>
        <taxon>Bacilli</taxon>
        <taxon>Lactobacillales</taxon>
        <taxon>Enterococcaceae</taxon>
        <taxon>Pilibacter</taxon>
    </lineage>
</organism>
<dbReference type="Proteomes" id="UP000190328">
    <property type="component" value="Unassembled WGS sequence"/>
</dbReference>
<dbReference type="InterPro" id="IPR003382">
    <property type="entry name" value="Flavoprotein"/>
</dbReference>
<gene>
    <name evidence="2" type="ORF">SAMN02745116_01228</name>
</gene>